<feature type="transmembrane region" description="Helical" evidence="5">
    <location>
        <begin position="340"/>
        <end position="365"/>
    </location>
</feature>
<comment type="caution">
    <text evidence="7">The sequence shown here is derived from an EMBL/GenBank/DDBJ whole genome shotgun (WGS) entry which is preliminary data.</text>
</comment>
<feature type="transmembrane region" description="Helical" evidence="5">
    <location>
        <begin position="205"/>
        <end position="225"/>
    </location>
</feature>
<sequence length="617" mass="66778">MATYLYNCIWGSNEAPTKEAPEPCRHQPSTHLPCQSCKADEAKATKYRWKIVLGLVAPFTLQALDATIIASALPWIARDFSQLSQQNWIVSSFTITSAAFIPFWAQIADVFGRYLSIIAAVLTMMLGSALCAAAPTSAYPMLLLGRAFQGIAASGLNVVVRTILADRVTLKESARNWALFAIIGGVSYGIGPVVGGYLSSADWRWCFGIDLPVGALGLAAIFFVLRKELLGPQPITELNETAETGVRRKLVARLKTIDVGGQILFMLGFGLLVLALTWGGVTYAWDSAAVISSLVLGCLFVVLFFVWESMLTPGRMLNRLWPSQRAMIPWGMLTNRDVGLIFYTEVATGMALFSVLFFGNIYFIAVQGYSADKAGLQLLYFVPGMGVGVYLCSFACNTYPRMTFPTLFFGTLTEAVGLSILVWAMYIQHLPTVFGMMIMVGIGVGLRFMVAPLHGIAIFKNHRAALIGLMAIATPLGGTVCLTIMSTVFNNTSGLDYKHGDFSESQNGTGPAAEKAIQDAKGIANTGQMGVVWAFVAIVPFMALSFLSCFLIGNVKLGDRSAVDDDEGNLNVIFTKPYFWTWLRGEGAEAEQEAIRLQSGNESAKTSRASVVQSLAA</sequence>
<evidence type="ECO:0000313" key="8">
    <source>
        <dbReference type="Proteomes" id="UP000054053"/>
    </source>
</evidence>
<gene>
    <name evidence="7" type="ORF">UVI_02000090</name>
</gene>
<evidence type="ECO:0000256" key="1">
    <source>
        <dbReference type="ARBA" id="ARBA00004141"/>
    </source>
</evidence>
<dbReference type="PANTHER" id="PTHR23501">
    <property type="entry name" value="MAJOR FACILITATOR SUPERFAMILY"/>
    <property type="match status" value="1"/>
</dbReference>
<dbReference type="GO" id="GO:0022857">
    <property type="term" value="F:transmembrane transporter activity"/>
    <property type="evidence" value="ECO:0007669"/>
    <property type="project" value="InterPro"/>
</dbReference>
<evidence type="ECO:0000256" key="2">
    <source>
        <dbReference type="ARBA" id="ARBA00022692"/>
    </source>
</evidence>
<name>A0A1B5KYR9_USTVR</name>
<keyword evidence="3 5" id="KW-1133">Transmembrane helix</keyword>
<evidence type="ECO:0000256" key="3">
    <source>
        <dbReference type="ARBA" id="ARBA00022989"/>
    </source>
</evidence>
<feature type="transmembrane region" description="Helical" evidence="5">
    <location>
        <begin position="377"/>
        <end position="395"/>
    </location>
</feature>
<proteinExistence type="predicted"/>
<feature type="transmembrane region" description="Helical" evidence="5">
    <location>
        <begin position="263"/>
        <end position="281"/>
    </location>
</feature>
<dbReference type="InterPro" id="IPR020846">
    <property type="entry name" value="MFS_dom"/>
</dbReference>
<feature type="transmembrane region" description="Helical" evidence="5">
    <location>
        <begin position="407"/>
        <end position="427"/>
    </location>
</feature>
<feature type="transmembrane region" description="Helical" evidence="5">
    <location>
        <begin position="465"/>
        <end position="489"/>
    </location>
</feature>
<feature type="transmembrane region" description="Helical" evidence="5">
    <location>
        <begin position="531"/>
        <end position="552"/>
    </location>
</feature>
<dbReference type="SUPFAM" id="SSF103473">
    <property type="entry name" value="MFS general substrate transporter"/>
    <property type="match status" value="2"/>
</dbReference>
<organism evidence="7 8">
    <name type="scientific">Ustilaginoidea virens</name>
    <name type="common">Rice false smut fungus</name>
    <name type="synonym">Villosiclava virens</name>
    <dbReference type="NCBI Taxonomy" id="1159556"/>
    <lineage>
        <taxon>Eukaryota</taxon>
        <taxon>Fungi</taxon>
        <taxon>Dikarya</taxon>
        <taxon>Ascomycota</taxon>
        <taxon>Pezizomycotina</taxon>
        <taxon>Sordariomycetes</taxon>
        <taxon>Hypocreomycetidae</taxon>
        <taxon>Hypocreales</taxon>
        <taxon>Clavicipitaceae</taxon>
        <taxon>Ustilaginoidea</taxon>
    </lineage>
</organism>
<dbReference type="Proteomes" id="UP000054053">
    <property type="component" value="Unassembled WGS sequence"/>
</dbReference>
<feature type="transmembrane region" description="Helical" evidence="5">
    <location>
        <begin position="51"/>
        <end position="76"/>
    </location>
</feature>
<keyword evidence="4 5" id="KW-0472">Membrane</keyword>
<dbReference type="EMBL" id="BBTG02000001">
    <property type="protein sequence ID" value="GAO16226.1"/>
    <property type="molecule type" value="Genomic_DNA"/>
</dbReference>
<evidence type="ECO:0000259" key="6">
    <source>
        <dbReference type="PROSITE" id="PS50850"/>
    </source>
</evidence>
<keyword evidence="2 5" id="KW-0812">Transmembrane</keyword>
<dbReference type="Pfam" id="PF07690">
    <property type="entry name" value="MFS_1"/>
    <property type="match status" value="1"/>
</dbReference>
<evidence type="ECO:0000256" key="4">
    <source>
        <dbReference type="ARBA" id="ARBA00023136"/>
    </source>
</evidence>
<feature type="transmembrane region" description="Helical" evidence="5">
    <location>
        <begin position="177"/>
        <end position="199"/>
    </location>
</feature>
<feature type="transmembrane region" description="Helical" evidence="5">
    <location>
        <begin position="147"/>
        <end position="165"/>
    </location>
</feature>
<reference evidence="8" key="1">
    <citation type="journal article" date="2016" name="Genome Announc.">
        <title>Genome sequence of Ustilaginoidea virens IPU010, a rice pathogenic fungus causing false smut.</title>
        <authorList>
            <person name="Kumagai T."/>
            <person name="Ishii T."/>
            <person name="Terai G."/>
            <person name="Umemura M."/>
            <person name="Machida M."/>
            <person name="Asai K."/>
        </authorList>
    </citation>
    <scope>NUCLEOTIDE SEQUENCE [LARGE SCALE GENOMIC DNA]</scope>
    <source>
        <strain evidence="8">IPU010</strain>
    </source>
</reference>
<dbReference type="GO" id="GO:0005886">
    <property type="term" value="C:plasma membrane"/>
    <property type="evidence" value="ECO:0007669"/>
    <property type="project" value="TreeGrafter"/>
</dbReference>
<accession>A0A1B5KYR9</accession>
<feature type="domain" description="Major facilitator superfamily (MFS) profile" evidence="6">
    <location>
        <begin position="51"/>
        <end position="557"/>
    </location>
</feature>
<dbReference type="InterPro" id="IPR011701">
    <property type="entry name" value="MFS"/>
</dbReference>
<dbReference type="Gene3D" id="1.20.1250.20">
    <property type="entry name" value="MFS general substrate transporter like domains"/>
    <property type="match status" value="1"/>
</dbReference>
<dbReference type="PRINTS" id="PR01036">
    <property type="entry name" value="TCRTETB"/>
</dbReference>
<protein>
    <recommendedName>
        <fullName evidence="6">Major facilitator superfamily (MFS) profile domain-containing protein</fullName>
    </recommendedName>
</protein>
<dbReference type="PANTHER" id="PTHR23501:SF39">
    <property type="entry name" value="MULTIDRUG TRANSPORTER, PUTATIVE (AFU_ORTHOLOGUE AFUA_1G05010)-RELATED"/>
    <property type="match status" value="1"/>
</dbReference>
<evidence type="ECO:0000256" key="5">
    <source>
        <dbReference type="SAM" id="Phobius"/>
    </source>
</evidence>
<feature type="transmembrane region" description="Helical" evidence="5">
    <location>
        <begin position="88"/>
        <end position="107"/>
    </location>
</feature>
<feature type="transmembrane region" description="Helical" evidence="5">
    <location>
        <begin position="287"/>
        <end position="307"/>
    </location>
</feature>
<feature type="transmembrane region" description="Helical" evidence="5">
    <location>
        <begin position="433"/>
        <end position="453"/>
    </location>
</feature>
<dbReference type="AlphaFoldDB" id="A0A1B5KYR9"/>
<comment type="subcellular location">
    <subcellularLocation>
        <location evidence="1">Membrane</location>
        <topology evidence="1">Multi-pass membrane protein</topology>
    </subcellularLocation>
</comment>
<dbReference type="InterPro" id="IPR036259">
    <property type="entry name" value="MFS_trans_sf"/>
</dbReference>
<dbReference type="PROSITE" id="PS50850">
    <property type="entry name" value="MFS"/>
    <property type="match status" value="1"/>
</dbReference>
<feature type="transmembrane region" description="Helical" evidence="5">
    <location>
        <begin position="114"/>
        <end position="135"/>
    </location>
</feature>
<evidence type="ECO:0000313" key="7">
    <source>
        <dbReference type="EMBL" id="GAO16226.1"/>
    </source>
</evidence>